<accession>A0A0D6PJW0</accession>
<name>A0A0D6PJW0_9PROT</name>
<evidence type="ECO:0000313" key="3">
    <source>
        <dbReference type="Proteomes" id="UP000032668"/>
    </source>
</evidence>
<protein>
    <submittedName>
        <fullName evidence="2">Uncharacterized protein</fullName>
    </submittedName>
</protein>
<keyword evidence="1" id="KW-0472">Membrane</keyword>
<evidence type="ECO:0000313" key="2">
    <source>
        <dbReference type="EMBL" id="GAN81686.1"/>
    </source>
</evidence>
<dbReference type="AlphaFoldDB" id="A0A0D6PJW0"/>
<keyword evidence="1" id="KW-1133">Transmembrane helix</keyword>
<keyword evidence="1" id="KW-0812">Transmembrane</keyword>
<dbReference type="Proteomes" id="UP000032668">
    <property type="component" value="Unassembled WGS sequence"/>
</dbReference>
<feature type="transmembrane region" description="Helical" evidence="1">
    <location>
        <begin position="45"/>
        <end position="64"/>
    </location>
</feature>
<comment type="caution">
    <text evidence="2">The sequence shown here is derived from an EMBL/GenBank/DDBJ whole genome shotgun (WGS) entry which is preliminary data.</text>
</comment>
<gene>
    <name evidence="2" type="ORF">Aam_112_006</name>
</gene>
<dbReference type="EMBL" id="BANC01000110">
    <property type="protein sequence ID" value="GAN81686.1"/>
    <property type="molecule type" value="Genomic_DNA"/>
</dbReference>
<evidence type="ECO:0000256" key="1">
    <source>
        <dbReference type="SAM" id="Phobius"/>
    </source>
</evidence>
<reference evidence="2 3" key="1">
    <citation type="submission" date="2012-11" db="EMBL/GenBank/DDBJ databases">
        <title>Whole genome sequence of Acidocella aminolytica 101 = DSM 11237.</title>
        <authorList>
            <person name="Azuma Y."/>
            <person name="Higashiura N."/>
            <person name="Hirakawa H."/>
            <person name="Matsushita K."/>
        </authorList>
    </citation>
    <scope>NUCLEOTIDE SEQUENCE [LARGE SCALE GENOMIC DNA]</scope>
    <source>
        <strain evidence="3">101 / DSM 11237</strain>
    </source>
</reference>
<sequence>MSPGRLRRPLEGTISGGRDIGSGMATVTAGLGAAMSAVLQVGTVGLMGIGLLLAACGAGFQAIGSDA</sequence>
<proteinExistence type="predicted"/>
<keyword evidence="3" id="KW-1185">Reference proteome</keyword>
<organism evidence="2 3">
    <name type="scientific">Acidocella aminolytica 101 = DSM 11237</name>
    <dbReference type="NCBI Taxonomy" id="1120923"/>
    <lineage>
        <taxon>Bacteria</taxon>
        <taxon>Pseudomonadati</taxon>
        <taxon>Pseudomonadota</taxon>
        <taxon>Alphaproteobacteria</taxon>
        <taxon>Acetobacterales</taxon>
        <taxon>Acidocellaceae</taxon>
        <taxon>Acidocella</taxon>
    </lineage>
</organism>